<dbReference type="PANTHER" id="PTHR30255">
    <property type="entry name" value="SINGLE-STRANDED-DNA-SPECIFIC EXONUCLEASE RECJ"/>
    <property type="match status" value="1"/>
</dbReference>
<dbReference type="OrthoDB" id="36101at2157"/>
<dbReference type="InterPro" id="IPR001667">
    <property type="entry name" value="DDH_dom"/>
</dbReference>
<dbReference type="Pfam" id="PF01368">
    <property type="entry name" value="DHH"/>
    <property type="match status" value="1"/>
</dbReference>
<dbReference type="STRING" id="118062.MCBB_2334"/>
<gene>
    <name evidence="3" type="ORF">MCBB_2334</name>
</gene>
<evidence type="ECO:0000259" key="1">
    <source>
        <dbReference type="Pfam" id="PF01368"/>
    </source>
</evidence>
<accession>A0A1D3L5L2</accession>
<evidence type="ECO:0000313" key="4">
    <source>
        <dbReference type="Proteomes" id="UP000094707"/>
    </source>
</evidence>
<dbReference type="InterPro" id="IPR003156">
    <property type="entry name" value="DHHA1_dom"/>
</dbReference>
<dbReference type="KEGG" id="mcub:MCBB_2334"/>
<reference evidence="3 4" key="1">
    <citation type="submission" date="2016-08" db="EMBL/GenBank/DDBJ databases">
        <authorList>
            <person name="Seilhamer J.J."/>
        </authorList>
    </citation>
    <scope>NUCLEOTIDE SEQUENCE [LARGE SCALE GENOMIC DNA]</scope>
    <source>
        <strain evidence="3">Buetzberg</strain>
    </source>
</reference>
<organism evidence="3 4">
    <name type="scientific">Methanobacterium congolense</name>
    <dbReference type="NCBI Taxonomy" id="118062"/>
    <lineage>
        <taxon>Archaea</taxon>
        <taxon>Methanobacteriati</taxon>
        <taxon>Methanobacteriota</taxon>
        <taxon>Methanomada group</taxon>
        <taxon>Methanobacteria</taxon>
        <taxon>Methanobacteriales</taxon>
        <taxon>Methanobacteriaceae</taxon>
        <taxon>Methanobacterium</taxon>
    </lineage>
</organism>
<dbReference type="EMBL" id="LT607756">
    <property type="protein sequence ID" value="SCG86872.1"/>
    <property type="molecule type" value="Genomic_DNA"/>
</dbReference>
<dbReference type="GO" id="GO:0004527">
    <property type="term" value="F:exonuclease activity"/>
    <property type="evidence" value="ECO:0007669"/>
    <property type="project" value="UniProtKB-KW"/>
</dbReference>
<feature type="domain" description="DHHA1" evidence="2">
    <location>
        <begin position="345"/>
        <end position="447"/>
    </location>
</feature>
<dbReference type="RefSeq" id="WP_071907893.1">
    <property type="nucleotide sequence ID" value="NZ_LT607756.1"/>
</dbReference>
<evidence type="ECO:0000313" key="3">
    <source>
        <dbReference type="EMBL" id="SCG86872.1"/>
    </source>
</evidence>
<dbReference type="InterPro" id="IPR038763">
    <property type="entry name" value="DHH_sf"/>
</dbReference>
<evidence type="ECO:0000259" key="2">
    <source>
        <dbReference type="Pfam" id="PF02272"/>
    </source>
</evidence>
<dbReference type="AlphaFoldDB" id="A0A1D3L5L2"/>
<dbReference type="PANTHER" id="PTHR30255:SF2">
    <property type="entry name" value="SINGLE-STRANDED-DNA-SPECIFIC EXONUCLEASE RECJ"/>
    <property type="match status" value="1"/>
</dbReference>
<name>A0A1D3L5L2_9EURY</name>
<dbReference type="SUPFAM" id="SSF64182">
    <property type="entry name" value="DHH phosphoesterases"/>
    <property type="match status" value="1"/>
</dbReference>
<feature type="domain" description="DDH" evidence="1">
    <location>
        <begin position="30"/>
        <end position="147"/>
    </location>
</feature>
<dbReference type="InterPro" id="IPR051673">
    <property type="entry name" value="SSDNA_exonuclease_RecJ"/>
</dbReference>
<protein>
    <submittedName>
        <fullName evidence="3">Uncharacterized protein</fullName>
    </submittedName>
</protein>
<dbReference type="Proteomes" id="UP000094707">
    <property type="component" value="Chromosome I"/>
</dbReference>
<dbReference type="Pfam" id="PF02272">
    <property type="entry name" value="DHHA1"/>
    <property type="match status" value="1"/>
</dbReference>
<proteinExistence type="predicted"/>
<dbReference type="Gene3D" id="3.10.310.30">
    <property type="match status" value="1"/>
</dbReference>
<dbReference type="GO" id="GO:0003676">
    <property type="term" value="F:nucleic acid binding"/>
    <property type="evidence" value="ECO:0007669"/>
    <property type="project" value="InterPro"/>
</dbReference>
<keyword evidence="4" id="KW-1185">Reference proteome</keyword>
<dbReference type="Gene3D" id="3.90.1640.30">
    <property type="match status" value="1"/>
</dbReference>
<dbReference type="PATRIC" id="fig|129848.4.peg.2386"/>
<dbReference type="GeneID" id="30413167"/>
<sequence>MIQKQQHSLLNKAEEACEVLSKHIKKDNVVRIISHNDADGISAAGVVCNAISRQGGKFHVTIVPRLKDNVLAKILREKYKLFFFCDMGSASLSKMGKTRSDVIIADHHQTRDSEEPKENITHVNPHLYGLDGTRDVSASGVSYLTVRPMEYRDLSSLALVGAFGDMQCTDGITSINKTILNDGVDSGAIEVREDLKIAYKSQEPIYKALSYTFNPALRGISGDEEGSMAFFERVGISYGIKFEELGNEEKDLLKEELIKINPKIFGEVYSIPNEIPELRNIEDYSKVLDACGKNKKHGVGLSICIGDRESSVQEAETLLKTYRENLMKSIGWIKREGSIGMENIQYIYTDDKKRKKVMGTLASIGIEIEILDPEKPVLGISRMDNIVKISGRTSMEMVERGVNLGVALEAASKSFNGNGGGHNVAAGAVVPYKDMENFLNIVDEMVGEQIGA</sequence>